<sequence>MTRYLLFLFLFSSALQAENLIDNGDFESGRKDWKGDRDIEYETDAETNKVLYFEVDDKPQEIEQEFDAEDYRVFTVTYRVRATDDYQGLGYQIRFVRDSGSSTFYDRSVKAGADWKKEKITYKAVKDSDDLKLRITVIDDDDGEGAILFDDVVLTAK</sequence>
<keyword evidence="3" id="KW-1185">Reference proteome</keyword>
<feature type="signal peptide" evidence="1">
    <location>
        <begin position="1"/>
        <end position="17"/>
    </location>
</feature>
<dbReference type="Proteomes" id="UP000525652">
    <property type="component" value="Unassembled WGS sequence"/>
</dbReference>
<dbReference type="AlphaFoldDB" id="A0A7X1B2N1"/>
<dbReference type="Gene3D" id="2.60.120.260">
    <property type="entry name" value="Galactose-binding domain-like"/>
    <property type="match status" value="1"/>
</dbReference>
<reference evidence="2 3" key="1">
    <citation type="submission" date="2020-07" db="EMBL/GenBank/DDBJ databases">
        <authorList>
            <person name="Feng X."/>
        </authorList>
    </citation>
    <scope>NUCLEOTIDE SEQUENCE [LARGE SCALE GENOMIC DNA]</scope>
    <source>
        <strain evidence="2 3">JCM14086</strain>
    </source>
</reference>
<organism evidence="2 3">
    <name type="scientific">Puniceicoccus vermicola</name>
    <dbReference type="NCBI Taxonomy" id="388746"/>
    <lineage>
        <taxon>Bacteria</taxon>
        <taxon>Pseudomonadati</taxon>
        <taxon>Verrucomicrobiota</taxon>
        <taxon>Opitutia</taxon>
        <taxon>Puniceicoccales</taxon>
        <taxon>Puniceicoccaceae</taxon>
        <taxon>Puniceicoccus</taxon>
    </lineage>
</organism>
<gene>
    <name evidence="2" type="ORF">H5P30_16820</name>
</gene>
<protein>
    <recommendedName>
        <fullName evidence="4">CBM-cenC domain-containing protein</fullName>
    </recommendedName>
</protein>
<name>A0A7X1B2N1_9BACT</name>
<dbReference type="InterPro" id="IPR008979">
    <property type="entry name" value="Galactose-bd-like_sf"/>
</dbReference>
<dbReference type="EMBL" id="JACHVA010000126">
    <property type="protein sequence ID" value="MBC2603448.1"/>
    <property type="molecule type" value="Genomic_DNA"/>
</dbReference>
<evidence type="ECO:0000313" key="2">
    <source>
        <dbReference type="EMBL" id="MBC2603448.1"/>
    </source>
</evidence>
<dbReference type="SUPFAM" id="SSF49785">
    <property type="entry name" value="Galactose-binding domain-like"/>
    <property type="match status" value="1"/>
</dbReference>
<feature type="chain" id="PRO_5030518754" description="CBM-cenC domain-containing protein" evidence="1">
    <location>
        <begin position="18"/>
        <end position="157"/>
    </location>
</feature>
<keyword evidence="1" id="KW-0732">Signal</keyword>
<evidence type="ECO:0000256" key="1">
    <source>
        <dbReference type="SAM" id="SignalP"/>
    </source>
</evidence>
<dbReference type="RefSeq" id="WP_185694074.1">
    <property type="nucleotide sequence ID" value="NZ_JACHVA010000126.1"/>
</dbReference>
<proteinExistence type="predicted"/>
<evidence type="ECO:0000313" key="3">
    <source>
        <dbReference type="Proteomes" id="UP000525652"/>
    </source>
</evidence>
<accession>A0A7X1B2N1</accession>
<comment type="caution">
    <text evidence="2">The sequence shown here is derived from an EMBL/GenBank/DDBJ whole genome shotgun (WGS) entry which is preliminary data.</text>
</comment>
<evidence type="ECO:0008006" key="4">
    <source>
        <dbReference type="Google" id="ProtNLM"/>
    </source>
</evidence>